<dbReference type="GO" id="GO:0016787">
    <property type="term" value="F:hydrolase activity"/>
    <property type="evidence" value="ECO:0007669"/>
    <property type="project" value="UniProtKB-KW"/>
</dbReference>
<dbReference type="AlphaFoldDB" id="A0A8E7B0B0"/>
<dbReference type="Gene3D" id="3.40.50.850">
    <property type="entry name" value="Isochorismatase-like"/>
    <property type="match status" value="1"/>
</dbReference>
<dbReference type="PANTHER" id="PTHR43540">
    <property type="entry name" value="PEROXYUREIDOACRYLATE/UREIDOACRYLATE AMIDOHYDROLASE-RELATED"/>
    <property type="match status" value="1"/>
</dbReference>
<dbReference type="InterPro" id="IPR000868">
    <property type="entry name" value="Isochorismatase-like_dom"/>
</dbReference>
<dbReference type="PANTHER" id="PTHR43540:SF1">
    <property type="entry name" value="ISOCHORISMATASE HYDROLASE"/>
    <property type="match status" value="1"/>
</dbReference>
<evidence type="ECO:0000313" key="4">
    <source>
        <dbReference type="Proteomes" id="UP000680656"/>
    </source>
</evidence>
<evidence type="ECO:0000256" key="1">
    <source>
        <dbReference type="ARBA" id="ARBA00022801"/>
    </source>
</evidence>
<name>A0A8E7B0B0_9EURY</name>
<accession>A0A8E7B0B0</accession>
<evidence type="ECO:0000313" key="3">
    <source>
        <dbReference type="EMBL" id="QVV90040.1"/>
    </source>
</evidence>
<dbReference type="InterPro" id="IPR036380">
    <property type="entry name" value="Isochorismatase-like_sf"/>
</dbReference>
<dbReference type="GeneID" id="65096713"/>
<gene>
    <name evidence="3" type="ORF">KHC33_05975</name>
</gene>
<dbReference type="InterPro" id="IPR050272">
    <property type="entry name" value="Isochorismatase-like_hydrls"/>
</dbReference>
<reference evidence="3 4" key="1">
    <citation type="submission" date="2021-05" db="EMBL/GenBank/DDBJ databases">
        <title>A novel Methanospirillum isolate from a pyrite-forming mixed culture.</title>
        <authorList>
            <person name="Bunk B."/>
            <person name="Sproer C."/>
            <person name="Spring S."/>
            <person name="Pester M."/>
        </authorList>
    </citation>
    <scope>NUCLEOTIDE SEQUENCE [LARGE SCALE GENOMIC DNA]</scope>
    <source>
        <strain evidence="3 4">J.3.6.1-F.2.7.3</strain>
    </source>
</reference>
<evidence type="ECO:0000259" key="2">
    <source>
        <dbReference type="Pfam" id="PF00857"/>
    </source>
</evidence>
<organism evidence="3 4">
    <name type="scientific">Methanospirillum purgamenti</name>
    <dbReference type="NCBI Taxonomy" id="2834276"/>
    <lineage>
        <taxon>Archaea</taxon>
        <taxon>Methanobacteriati</taxon>
        <taxon>Methanobacteriota</taxon>
        <taxon>Stenosarchaea group</taxon>
        <taxon>Methanomicrobia</taxon>
        <taxon>Methanomicrobiales</taxon>
        <taxon>Methanospirillaceae</taxon>
        <taxon>Methanospirillum</taxon>
    </lineage>
</organism>
<dbReference type="CDD" id="cd01014">
    <property type="entry name" value="nicotinamidase_related"/>
    <property type="match status" value="1"/>
</dbReference>
<sequence length="187" mass="20594">MTKSALVFIDIQNDYFPGGAMECFNSISAVENAGNILKFAREQGFMPIHIRHISTRPDANFFKPHTYGSELYHLVAPLADEQVIIKHYPNSFQKTDLKDVLLKKGVENLIICGMMSHMCIDATVRAAADKGFSCTLIHDACATRELSFLGTIIPANMVHAAYMSALSGLYARVFSTEELLSGIMSGI</sequence>
<dbReference type="KEGG" id="mrtj:KHC33_05975"/>
<keyword evidence="1 3" id="KW-0378">Hydrolase</keyword>
<dbReference type="EMBL" id="CP075546">
    <property type="protein sequence ID" value="QVV90040.1"/>
    <property type="molecule type" value="Genomic_DNA"/>
</dbReference>
<dbReference type="Proteomes" id="UP000680656">
    <property type="component" value="Chromosome"/>
</dbReference>
<dbReference type="SUPFAM" id="SSF52499">
    <property type="entry name" value="Isochorismatase-like hydrolases"/>
    <property type="match status" value="1"/>
</dbReference>
<protein>
    <submittedName>
        <fullName evidence="3">Cysteine hydrolase</fullName>
    </submittedName>
</protein>
<feature type="domain" description="Isochorismatase-like" evidence="2">
    <location>
        <begin position="4"/>
        <end position="145"/>
    </location>
</feature>
<proteinExistence type="predicted"/>
<dbReference type="RefSeq" id="WP_214420817.1">
    <property type="nucleotide sequence ID" value="NZ_CP075546.1"/>
</dbReference>
<dbReference type="Pfam" id="PF00857">
    <property type="entry name" value="Isochorismatase"/>
    <property type="match status" value="1"/>
</dbReference>
<keyword evidence="4" id="KW-1185">Reference proteome</keyword>